<feature type="domain" description="ATP-grasp" evidence="5">
    <location>
        <begin position="312"/>
        <end position="555"/>
    </location>
</feature>
<dbReference type="GO" id="GO:0046872">
    <property type="term" value="F:metal ion binding"/>
    <property type="evidence" value="ECO:0007669"/>
    <property type="project" value="InterPro"/>
</dbReference>
<protein>
    <recommendedName>
        <fullName evidence="5">ATP-grasp domain-containing protein</fullName>
    </recommendedName>
</protein>
<dbReference type="Proteomes" id="UP001219355">
    <property type="component" value="Chromosome 5"/>
</dbReference>
<dbReference type="InterPro" id="IPR013815">
    <property type="entry name" value="ATP_grasp_subdomain_1"/>
</dbReference>
<dbReference type="SUPFAM" id="SSF56059">
    <property type="entry name" value="Glutathione synthetase ATP-binding domain-like"/>
    <property type="match status" value="1"/>
</dbReference>
<sequence length="667" mass="74189">MDTADNFISSALVIQSGDEARERYINLKWRWCQHALGGGNFGSVADAVIAPLGRLDNNPPAEEPEYRDKGQILLPENLEISKFILHVIGTTRPGEFAFLKLIIPADEGYVIRSDLLQERMRGSEFVREVSSFVKPLQHCQYRVSTDSGFDELAQAAIGGIWLDAKMRPLHQAINLLTADVVNRLSFPLLSPTLLTRKRLAIFGEMKEYERCDRFYLAAQALGVDIVVFDRPGHWLEDEGSPTSSLRSEFIPFDIKIDPDFPDRVVEAVRSYRAPIHGILTSWPPHLHLIACAAELLGLPTLPYHSVAAAANKFQTRIYDDSADSCAVVSSSEELDSILAGGKLTAGFPLIVKPCGGWDSLGVWKVRNREELCLAVQRTTSPKTSSEVAIDSGANICPETTVLIEPYCDGPEVDVNFVLLDGKVLFSEVVDNFPCPGDSSNDPVVDGFLEEQSMYPSALPADEIQKLQNSLHRTLLKMGFHSGVLHVEARVRNSNFEWRLGDNGHIDLLPKLQKPSSAPSVFLLEVNTRPAGYWDTVASAFTHGIDYYAQQILHAVGELGRFKSLAIHFQNGPQFICTPIPIMIPAGGILACDTSLAYLHSRFPGLMEHVIKYRALYRKGDLVPSPSATRKPYLAILILFSRRSREELFDVVKDFRRRIGDEITRVHV</sequence>
<keyword evidence="7" id="KW-1185">Reference proteome</keyword>
<evidence type="ECO:0000256" key="1">
    <source>
        <dbReference type="ARBA" id="ARBA00022598"/>
    </source>
</evidence>
<proteinExistence type="predicted"/>
<dbReference type="Pfam" id="PF18130">
    <property type="entry name" value="ATPgrasp_N"/>
    <property type="match status" value="1"/>
</dbReference>
<dbReference type="Gene3D" id="3.30.1490.20">
    <property type="entry name" value="ATP-grasp fold, A domain"/>
    <property type="match status" value="1"/>
</dbReference>
<dbReference type="EMBL" id="CP120631">
    <property type="protein sequence ID" value="WEW61345.1"/>
    <property type="molecule type" value="Genomic_DNA"/>
</dbReference>
<dbReference type="GO" id="GO:0005524">
    <property type="term" value="F:ATP binding"/>
    <property type="evidence" value="ECO:0007669"/>
    <property type="project" value="UniProtKB-UniRule"/>
</dbReference>
<dbReference type="Pfam" id="PF13535">
    <property type="entry name" value="ATP-grasp_4"/>
    <property type="match status" value="1"/>
</dbReference>
<evidence type="ECO:0000256" key="2">
    <source>
        <dbReference type="ARBA" id="ARBA00022741"/>
    </source>
</evidence>
<evidence type="ECO:0000256" key="4">
    <source>
        <dbReference type="PROSITE-ProRule" id="PRU00409"/>
    </source>
</evidence>
<dbReference type="PANTHER" id="PTHR43585:SF2">
    <property type="entry name" value="ATP-GRASP ENZYME FSQD"/>
    <property type="match status" value="1"/>
</dbReference>
<evidence type="ECO:0000313" key="6">
    <source>
        <dbReference type="EMBL" id="WEW61345.1"/>
    </source>
</evidence>
<dbReference type="GO" id="GO:0016874">
    <property type="term" value="F:ligase activity"/>
    <property type="evidence" value="ECO:0007669"/>
    <property type="project" value="UniProtKB-KW"/>
</dbReference>
<keyword evidence="1" id="KW-0436">Ligase</keyword>
<accession>A0AAF0IKW4</accession>
<keyword evidence="2 4" id="KW-0547">Nucleotide-binding</keyword>
<evidence type="ECO:0000259" key="5">
    <source>
        <dbReference type="PROSITE" id="PS50975"/>
    </source>
</evidence>
<organism evidence="6 7">
    <name type="scientific">Emydomyces testavorans</name>
    <dbReference type="NCBI Taxonomy" id="2070801"/>
    <lineage>
        <taxon>Eukaryota</taxon>
        <taxon>Fungi</taxon>
        <taxon>Dikarya</taxon>
        <taxon>Ascomycota</taxon>
        <taxon>Pezizomycotina</taxon>
        <taxon>Eurotiomycetes</taxon>
        <taxon>Eurotiomycetidae</taxon>
        <taxon>Onygenales</taxon>
        <taxon>Nannizziopsiaceae</taxon>
        <taxon>Emydomyces</taxon>
    </lineage>
</organism>
<dbReference type="InterPro" id="IPR011761">
    <property type="entry name" value="ATP-grasp"/>
</dbReference>
<dbReference type="InterPro" id="IPR041472">
    <property type="entry name" value="BL00235/CARNS1_N"/>
</dbReference>
<dbReference type="InterPro" id="IPR052032">
    <property type="entry name" value="ATP-dep_AA_Ligase"/>
</dbReference>
<dbReference type="PANTHER" id="PTHR43585">
    <property type="entry name" value="FUMIPYRROLE BIOSYNTHESIS PROTEIN C"/>
    <property type="match status" value="1"/>
</dbReference>
<dbReference type="AlphaFoldDB" id="A0AAF0IKW4"/>
<gene>
    <name evidence="6" type="ORF">PRK78_006835</name>
</gene>
<dbReference type="Gene3D" id="3.40.50.20">
    <property type="match status" value="1"/>
</dbReference>
<evidence type="ECO:0000313" key="7">
    <source>
        <dbReference type="Proteomes" id="UP001219355"/>
    </source>
</evidence>
<dbReference type="PROSITE" id="PS50975">
    <property type="entry name" value="ATP_GRASP"/>
    <property type="match status" value="1"/>
</dbReference>
<dbReference type="Gene3D" id="3.30.470.20">
    <property type="entry name" value="ATP-grasp fold, B domain"/>
    <property type="match status" value="1"/>
</dbReference>
<name>A0AAF0IKW4_9EURO</name>
<evidence type="ECO:0000256" key="3">
    <source>
        <dbReference type="ARBA" id="ARBA00022840"/>
    </source>
</evidence>
<keyword evidence="3 4" id="KW-0067">ATP-binding</keyword>
<reference evidence="6" key="1">
    <citation type="submission" date="2023-03" db="EMBL/GenBank/DDBJ databases">
        <title>Emydomyces testavorans Genome Sequence.</title>
        <authorList>
            <person name="Hoyer L."/>
        </authorList>
    </citation>
    <scope>NUCLEOTIDE SEQUENCE</scope>
    <source>
        <strain evidence="6">16-2883</strain>
    </source>
</reference>